<reference evidence="1 2" key="1">
    <citation type="journal article" date="2024" name="bioRxiv">
        <title>A reference genome for Trichogramma kaykai: A tiny desert-dwelling parasitoid wasp with competing sex-ratio distorters.</title>
        <authorList>
            <person name="Culotta J."/>
            <person name="Lindsey A.R."/>
        </authorList>
    </citation>
    <scope>NUCLEOTIDE SEQUENCE [LARGE SCALE GENOMIC DNA]</scope>
    <source>
        <strain evidence="1 2">KSX58</strain>
    </source>
</reference>
<proteinExistence type="predicted"/>
<evidence type="ECO:0008006" key="3">
    <source>
        <dbReference type="Google" id="ProtNLM"/>
    </source>
</evidence>
<dbReference type="AlphaFoldDB" id="A0ABD2VTG1"/>
<dbReference type="Pfam" id="PF06905">
    <property type="entry name" value="FAIM1"/>
    <property type="match status" value="1"/>
</dbReference>
<name>A0ABD2VTG1_9HYME</name>
<accession>A0ABD2VTG1</accession>
<comment type="caution">
    <text evidence="1">The sequence shown here is derived from an EMBL/GenBank/DDBJ whole genome shotgun (WGS) entry which is preliminary data.</text>
</comment>
<keyword evidence="2" id="KW-1185">Reference proteome</keyword>
<dbReference type="PANTHER" id="PTHR13088">
    <property type="entry name" value="FAS APOPTOTIC INHIBITORY MOLECULE FAIM"/>
    <property type="match status" value="1"/>
</dbReference>
<evidence type="ECO:0000313" key="1">
    <source>
        <dbReference type="EMBL" id="KAL3383837.1"/>
    </source>
</evidence>
<evidence type="ECO:0000313" key="2">
    <source>
        <dbReference type="Proteomes" id="UP001627154"/>
    </source>
</evidence>
<dbReference type="InterPro" id="IPR038513">
    <property type="entry name" value="FAIM1_dom_sf"/>
</dbReference>
<dbReference type="InterPro" id="IPR010695">
    <property type="entry name" value="FAIM1"/>
</dbReference>
<protein>
    <recommendedName>
        <fullName evidence="3">Fas apoptotic inhibitory molecule 1</fullName>
    </recommendedName>
</protein>
<dbReference type="EMBL" id="JBJJXI010000181">
    <property type="protein sequence ID" value="KAL3383837.1"/>
    <property type="molecule type" value="Genomic_DNA"/>
</dbReference>
<dbReference type="Proteomes" id="UP001627154">
    <property type="component" value="Unassembled WGS sequence"/>
</dbReference>
<gene>
    <name evidence="1" type="ORF">TKK_020205</name>
</gene>
<sequence>MWFANHFPPSLQNLESVGGAPTARWEVPLKDGVHILEFEHGTATGRRVVKIDGKVVLNREWMFRLVGDEIITFGDTKFHIRVDPIPGLKYSYSLWVNGESYKNFIQSQNQVLETWCAQVGPDEYRIILEKSTQNVWVNGESIEPRFEFIDNGAEIVFALGDVPASIRTSSPGCKNASIVYTLYVNGVEITQQNLEDGVTE</sequence>
<organism evidence="1 2">
    <name type="scientific">Trichogramma kaykai</name>
    <dbReference type="NCBI Taxonomy" id="54128"/>
    <lineage>
        <taxon>Eukaryota</taxon>
        <taxon>Metazoa</taxon>
        <taxon>Ecdysozoa</taxon>
        <taxon>Arthropoda</taxon>
        <taxon>Hexapoda</taxon>
        <taxon>Insecta</taxon>
        <taxon>Pterygota</taxon>
        <taxon>Neoptera</taxon>
        <taxon>Endopterygota</taxon>
        <taxon>Hymenoptera</taxon>
        <taxon>Apocrita</taxon>
        <taxon>Proctotrupomorpha</taxon>
        <taxon>Chalcidoidea</taxon>
        <taxon>Trichogrammatidae</taxon>
        <taxon>Trichogramma</taxon>
    </lineage>
</organism>
<dbReference type="Gene3D" id="2.40.128.180">
    <property type="match status" value="2"/>
</dbReference>
<dbReference type="PANTHER" id="PTHR13088:SF3">
    <property type="entry name" value="FAS APOPTOTIC INHIBITORY MOLECULE 1"/>
    <property type="match status" value="1"/>
</dbReference>